<dbReference type="GeneID" id="93753127"/>
<dbReference type="PaxDb" id="1286170-RORB6_01960"/>
<dbReference type="SUPFAM" id="SSF46894">
    <property type="entry name" value="C-terminal effector domain of the bipartite response regulators"/>
    <property type="match status" value="1"/>
</dbReference>
<dbReference type="GO" id="GO:0006355">
    <property type="term" value="P:regulation of DNA-templated transcription"/>
    <property type="evidence" value="ECO:0007669"/>
    <property type="project" value="InterPro"/>
</dbReference>
<evidence type="ECO:0000259" key="2">
    <source>
        <dbReference type="SMART" id="SM00421"/>
    </source>
</evidence>
<dbReference type="Proteomes" id="UP001350972">
    <property type="component" value="Chromosome"/>
</dbReference>
<evidence type="ECO:0000256" key="1">
    <source>
        <dbReference type="ARBA" id="ARBA00023125"/>
    </source>
</evidence>
<dbReference type="RefSeq" id="WP_015583893.1">
    <property type="nucleotide sequence ID" value="NZ_ABIKMM020000001.1"/>
</dbReference>
<organism evidence="3 6">
    <name type="scientific">Raoultella ornithinolytica</name>
    <name type="common">Klebsiella ornithinolytica</name>
    <dbReference type="NCBI Taxonomy" id="54291"/>
    <lineage>
        <taxon>Bacteria</taxon>
        <taxon>Pseudomonadati</taxon>
        <taxon>Pseudomonadota</taxon>
        <taxon>Gammaproteobacteria</taxon>
        <taxon>Enterobacterales</taxon>
        <taxon>Enterobacteriaceae</taxon>
        <taxon>Klebsiella/Raoultella group</taxon>
        <taxon>Raoultella</taxon>
    </lineage>
</organism>
<dbReference type="AlphaFoldDB" id="A0A1Y6GEG8"/>
<dbReference type="InterPro" id="IPR016032">
    <property type="entry name" value="Sig_transdc_resp-reg_C-effctor"/>
</dbReference>
<sequence length="205" mass="23033">MRKINIAIISRNTFLRASLMAIIHDLTRASDALTIEFSGHSSELSAQDIIIAEILPGEIHLCNTSIKNRKKNSSVIILHRYDELPEKTRIVNCLKDVTFVPVRTVNIDSLREIIGRALARSEEPESKRALDSTSICANCPHKSLSPSQVVVAHGLMNGFDIGKISALHQLSPKTVIYHKNQIMEKYGLNNHYDFFQFISVLKERG</sequence>
<proteinExistence type="predicted"/>
<reference evidence="4" key="2">
    <citation type="submission" date="2022-09" db="EMBL/GenBank/DDBJ databases">
        <title>Multidrug resistance Raoultella ornithinolytica Strain MQB_Silv_108.</title>
        <authorList>
            <person name="Quintela-Baluja M."/>
        </authorList>
    </citation>
    <scope>NUCLEOTIDE SEQUENCE</scope>
    <source>
        <strain evidence="4">MQB_Silv_108</strain>
    </source>
</reference>
<evidence type="ECO:0000313" key="6">
    <source>
        <dbReference type="Proteomes" id="UP000229713"/>
    </source>
</evidence>
<reference evidence="5 7" key="3">
    <citation type="submission" date="2024-02" db="EMBL/GenBank/DDBJ databases">
        <title>Tn5403 promotes plasmid rearrangements and degradation of the Klebsiella pneumoniae carbapenemase (KPC) transposon Tn4401.</title>
        <authorList>
            <person name="Sheppard A.E."/>
            <person name="Barry K.E."/>
            <person name="Parikh H.I."/>
            <person name="Vegesana K."/>
            <person name="Sebra R."/>
            <person name="George S."/>
            <person name="Sanderson N.D."/>
            <person name="Stoesser N."/>
            <person name="Eyre D.W."/>
            <person name="Crook D.W."/>
            <person name="Walker A.S."/>
            <person name="Mathers A.J."/>
        </authorList>
    </citation>
    <scope>NUCLEOTIDE SEQUENCE [LARGE SCALE GENOMIC DNA]</scope>
    <source>
        <strain evidence="5 7">CAV1921</strain>
    </source>
</reference>
<reference evidence="3 6" key="1">
    <citation type="submission" date="2017-07" db="EMBL/GenBank/DDBJ databases">
        <title>Raoultella ornithinolytica strain HH3 draft genome.</title>
        <authorList>
            <person name="Duceppe M.-O."/>
            <person name="Huang H."/>
            <person name="Phipps-Todd B."/>
        </authorList>
    </citation>
    <scope>NUCLEOTIDE SEQUENCE [LARGE SCALE GENOMIC DNA]</scope>
    <source>
        <strain evidence="3 6">HH3</strain>
    </source>
</reference>
<dbReference type="EMBL" id="CP145163">
    <property type="protein sequence ID" value="WWC13320.1"/>
    <property type="molecule type" value="Genomic_DNA"/>
</dbReference>
<protein>
    <submittedName>
        <fullName evidence="3 4">Transcriptional regulator</fullName>
    </submittedName>
</protein>
<dbReference type="Pfam" id="PF00196">
    <property type="entry name" value="GerE"/>
    <property type="match status" value="1"/>
</dbReference>
<dbReference type="InterPro" id="IPR000792">
    <property type="entry name" value="Tscrpt_reg_LuxR_C"/>
</dbReference>
<dbReference type="eggNOG" id="COG2197">
    <property type="taxonomic scope" value="Bacteria"/>
</dbReference>
<dbReference type="InterPro" id="IPR036388">
    <property type="entry name" value="WH-like_DNA-bd_sf"/>
</dbReference>
<dbReference type="EMBL" id="CP104450">
    <property type="protein sequence ID" value="UXE39851.1"/>
    <property type="molecule type" value="Genomic_DNA"/>
</dbReference>
<evidence type="ECO:0000313" key="5">
    <source>
        <dbReference type="EMBL" id="WWC13320.1"/>
    </source>
</evidence>
<dbReference type="SMART" id="SM00421">
    <property type="entry name" value="HTH_LUXR"/>
    <property type="match status" value="1"/>
</dbReference>
<feature type="domain" description="HTH luxR-type" evidence="2">
    <location>
        <begin position="141"/>
        <end position="198"/>
    </location>
</feature>
<dbReference type="GO" id="GO:0003677">
    <property type="term" value="F:DNA binding"/>
    <property type="evidence" value="ECO:0007669"/>
    <property type="project" value="UniProtKB-KW"/>
</dbReference>
<keyword evidence="7" id="KW-1185">Reference proteome</keyword>
<dbReference type="EMBL" id="NKYI01000025">
    <property type="protein sequence ID" value="PIK83031.1"/>
    <property type="molecule type" value="Genomic_DNA"/>
</dbReference>
<keyword evidence="1" id="KW-0238">DNA-binding</keyword>
<gene>
    <name evidence="3" type="ORF">CFY86_18115</name>
    <name evidence="5" type="ORF">LM286_08375</name>
    <name evidence="4" type="ORF">N2J37_08955</name>
</gene>
<name>A0A1Y6GEG8_RAOOR</name>
<dbReference type="Proteomes" id="UP001064206">
    <property type="component" value="Chromosome"/>
</dbReference>
<dbReference type="Proteomes" id="UP000229713">
    <property type="component" value="Unassembled WGS sequence"/>
</dbReference>
<evidence type="ECO:0000313" key="7">
    <source>
        <dbReference type="Proteomes" id="UP001350972"/>
    </source>
</evidence>
<accession>A0A1Y6GEG8</accession>
<evidence type="ECO:0000313" key="4">
    <source>
        <dbReference type="EMBL" id="UXE39851.1"/>
    </source>
</evidence>
<evidence type="ECO:0000313" key="3">
    <source>
        <dbReference type="EMBL" id="PIK83031.1"/>
    </source>
</evidence>
<dbReference type="Gene3D" id="1.10.10.10">
    <property type="entry name" value="Winged helix-like DNA-binding domain superfamily/Winged helix DNA-binding domain"/>
    <property type="match status" value="1"/>
</dbReference>